<dbReference type="SMART" id="SM00343">
    <property type="entry name" value="ZnF_C2HC"/>
    <property type="match status" value="2"/>
</dbReference>
<feature type="domain" description="CCHC-type" evidence="11">
    <location>
        <begin position="244"/>
        <end position="260"/>
    </location>
</feature>
<feature type="region of interest" description="Disordered" evidence="10">
    <location>
        <begin position="1"/>
        <end position="26"/>
    </location>
</feature>
<evidence type="ECO:0000256" key="4">
    <source>
        <dbReference type="ARBA" id="ARBA00022771"/>
    </source>
</evidence>
<evidence type="ECO:0000313" key="12">
    <source>
        <dbReference type="EMBL" id="KAK3091991.1"/>
    </source>
</evidence>
<feature type="compositionally biased region" description="Polar residues" evidence="10">
    <location>
        <begin position="388"/>
        <end position="402"/>
    </location>
</feature>
<feature type="compositionally biased region" description="Basic residues" evidence="10">
    <location>
        <begin position="404"/>
        <end position="413"/>
    </location>
</feature>
<dbReference type="GO" id="GO:0031499">
    <property type="term" value="C:TRAMP complex"/>
    <property type="evidence" value="ECO:0007669"/>
    <property type="project" value="TreeGrafter"/>
</dbReference>
<evidence type="ECO:0000256" key="3">
    <source>
        <dbReference type="ARBA" id="ARBA00022737"/>
    </source>
</evidence>
<keyword evidence="13" id="KW-1185">Reference proteome</keyword>
<dbReference type="Gene3D" id="4.10.60.10">
    <property type="entry name" value="Zinc finger, CCHC-type"/>
    <property type="match status" value="1"/>
</dbReference>
<evidence type="ECO:0000256" key="6">
    <source>
        <dbReference type="ARBA" id="ARBA00023242"/>
    </source>
</evidence>
<evidence type="ECO:0000256" key="1">
    <source>
        <dbReference type="ARBA" id="ARBA00004123"/>
    </source>
</evidence>
<protein>
    <recommendedName>
        <fullName evidence="7">Zinc finger CCHC domain-containing protein 7</fullName>
    </recommendedName>
    <alternativeName>
        <fullName evidence="8">TRAMP-like complex RNA-binding factor ZCCHC7</fullName>
    </alternativeName>
</protein>
<keyword evidence="4 9" id="KW-0863">Zinc-finger</keyword>
<feature type="compositionally biased region" description="Basic residues" evidence="10">
    <location>
        <begin position="370"/>
        <end position="383"/>
    </location>
</feature>
<dbReference type="PANTHER" id="PTHR46543:SF1">
    <property type="entry name" value="ZINC FINGER CCHC DOMAIN-CONTAINING PROTEIN 7"/>
    <property type="match status" value="1"/>
</dbReference>
<keyword evidence="3" id="KW-0677">Repeat</keyword>
<reference evidence="12" key="1">
    <citation type="submission" date="2019-08" db="EMBL/GenBank/DDBJ databases">
        <title>The improved chromosome-level genome for the pearl oyster Pinctada fucata martensii using PacBio sequencing and Hi-C.</title>
        <authorList>
            <person name="Zheng Z."/>
        </authorList>
    </citation>
    <scope>NUCLEOTIDE SEQUENCE</scope>
    <source>
        <strain evidence="12">ZZ-2019</strain>
        <tissue evidence="12">Adductor muscle</tissue>
    </source>
</reference>
<evidence type="ECO:0000256" key="10">
    <source>
        <dbReference type="SAM" id="MobiDB-lite"/>
    </source>
</evidence>
<dbReference type="GO" id="GO:0071038">
    <property type="term" value="P:TRAMP-dependent tRNA surveillance pathway"/>
    <property type="evidence" value="ECO:0007669"/>
    <property type="project" value="TreeGrafter"/>
</dbReference>
<dbReference type="EMBL" id="VSWD01000010">
    <property type="protein sequence ID" value="KAK3091991.1"/>
    <property type="molecule type" value="Genomic_DNA"/>
</dbReference>
<proteinExistence type="predicted"/>
<dbReference type="PROSITE" id="PS50158">
    <property type="entry name" value="ZF_CCHC"/>
    <property type="match status" value="2"/>
</dbReference>
<dbReference type="InterPro" id="IPR051644">
    <property type="entry name" value="TRAMP_AT-DNA-binding"/>
</dbReference>
<evidence type="ECO:0000259" key="11">
    <source>
        <dbReference type="PROSITE" id="PS50158"/>
    </source>
</evidence>
<evidence type="ECO:0000256" key="5">
    <source>
        <dbReference type="ARBA" id="ARBA00022833"/>
    </source>
</evidence>
<keyword evidence="6" id="KW-0539">Nucleus</keyword>
<feature type="compositionally biased region" description="Low complexity" evidence="10">
    <location>
        <begin position="423"/>
        <end position="433"/>
    </location>
</feature>
<dbReference type="InterPro" id="IPR001878">
    <property type="entry name" value="Znf_CCHC"/>
</dbReference>
<comment type="subcellular location">
    <subcellularLocation>
        <location evidence="1">Nucleus</location>
    </subcellularLocation>
</comment>
<evidence type="ECO:0000256" key="8">
    <source>
        <dbReference type="ARBA" id="ARBA00043023"/>
    </source>
</evidence>
<dbReference type="GO" id="GO:0071031">
    <property type="term" value="P:nuclear mRNA surveillance of mRNA 3'-end processing"/>
    <property type="evidence" value="ECO:0007669"/>
    <property type="project" value="TreeGrafter"/>
</dbReference>
<dbReference type="SUPFAM" id="SSF57756">
    <property type="entry name" value="Retrovirus zinc finger-like domains"/>
    <property type="match status" value="1"/>
</dbReference>
<accession>A0AA89BS29</accession>
<evidence type="ECO:0000256" key="7">
    <source>
        <dbReference type="ARBA" id="ARBA00041190"/>
    </source>
</evidence>
<evidence type="ECO:0000256" key="9">
    <source>
        <dbReference type="PROSITE-ProRule" id="PRU00047"/>
    </source>
</evidence>
<keyword evidence="5" id="KW-0862">Zinc</keyword>
<organism evidence="12 13">
    <name type="scientific">Pinctada imbricata</name>
    <name type="common">Atlantic pearl-oyster</name>
    <name type="synonym">Pinctada martensii</name>
    <dbReference type="NCBI Taxonomy" id="66713"/>
    <lineage>
        <taxon>Eukaryota</taxon>
        <taxon>Metazoa</taxon>
        <taxon>Spiralia</taxon>
        <taxon>Lophotrochozoa</taxon>
        <taxon>Mollusca</taxon>
        <taxon>Bivalvia</taxon>
        <taxon>Autobranchia</taxon>
        <taxon>Pteriomorphia</taxon>
        <taxon>Pterioida</taxon>
        <taxon>Pterioidea</taxon>
        <taxon>Pteriidae</taxon>
        <taxon>Pinctada</taxon>
    </lineage>
</organism>
<sequence>MISPHCNSDAESDVNSDEDDSDEARKEIEIALYSQIHYEAEDCAEGQVEQNFADLSYEFQVYRASSNATKEKKVDEGLRNSAQKQSVIVIKDKSDMHGKRELIDCDKPHSCDDGKKVQHHNWSLNFIALDESIDCKLGAPHDEVVILSGDECDVNDPIEVSSESVESGEYLWSSEDDFDSDCMMLDESMSENEEIQVNVDDHHQKLLKKRSKAEIEKWKILDVDRFGEAPVHTTNRYYGNRFMRCNNCRDLGHHADDCPKPQIDKDTPLRGDNEENPRVFCCNCGQDGHFGYECEEDWMDRHSPATYPLVARYDHTVHFQRVSRKRKRDTNNSGTVKELEHSKLKVYCNGMNRIVHSLENSQDLEPVIKNPKKKKKQKRKRQKEKVNEMTNNCHESEGQVQKTGGKKKKKKNSKASNNHEVKSSASNNKNFKNPADYFPRTKLPAGTGINSREVNHQAFNNEWWFKGKGGKKSGNNIIGQNNINRGFRTKIQK</sequence>
<dbReference type="GO" id="GO:0071036">
    <property type="term" value="P:nuclear polyadenylation-dependent snoRNA catabolic process"/>
    <property type="evidence" value="ECO:0007669"/>
    <property type="project" value="TreeGrafter"/>
</dbReference>
<dbReference type="GO" id="GO:0071035">
    <property type="term" value="P:nuclear polyadenylation-dependent rRNA catabolic process"/>
    <property type="evidence" value="ECO:0007669"/>
    <property type="project" value="TreeGrafter"/>
</dbReference>
<dbReference type="GO" id="GO:0008270">
    <property type="term" value="F:zinc ion binding"/>
    <property type="evidence" value="ECO:0007669"/>
    <property type="project" value="UniProtKB-KW"/>
</dbReference>
<dbReference type="Proteomes" id="UP001186944">
    <property type="component" value="Unassembled WGS sequence"/>
</dbReference>
<dbReference type="PANTHER" id="PTHR46543">
    <property type="entry name" value="ZINC FINGER CCHC DOMAIN-CONTAINING PROTEIN 7"/>
    <property type="match status" value="1"/>
</dbReference>
<dbReference type="GO" id="GO:0003723">
    <property type="term" value="F:RNA binding"/>
    <property type="evidence" value="ECO:0007669"/>
    <property type="project" value="TreeGrafter"/>
</dbReference>
<name>A0AA89BS29_PINIB</name>
<evidence type="ECO:0000313" key="13">
    <source>
        <dbReference type="Proteomes" id="UP001186944"/>
    </source>
</evidence>
<comment type="caution">
    <text evidence="12">The sequence shown here is derived from an EMBL/GenBank/DDBJ whole genome shotgun (WGS) entry which is preliminary data.</text>
</comment>
<dbReference type="AlphaFoldDB" id="A0AA89BS29"/>
<gene>
    <name evidence="12" type="ORF">FSP39_024289</name>
</gene>
<feature type="region of interest" description="Disordered" evidence="10">
    <location>
        <begin position="365"/>
        <end position="437"/>
    </location>
</feature>
<feature type="compositionally biased region" description="Acidic residues" evidence="10">
    <location>
        <begin position="10"/>
        <end position="22"/>
    </location>
</feature>
<evidence type="ECO:0000256" key="2">
    <source>
        <dbReference type="ARBA" id="ARBA00022723"/>
    </source>
</evidence>
<feature type="domain" description="CCHC-type" evidence="11">
    <location>
        <begin position="281"/>
        <end position="296"/>
    </location>
</feature>
<dbReference type="InterPro" id="IPR036875">
    <property type="entry name" value="Znf_CCHC_sf"/>
</dbReference>
<keyword evidence="2" id="KW-0479">Metal-binding</keyword>
<dbReference type="Pfam" id="PF00098">
    <property type="entry name" value="zf-CCHC"/>
    <property type="match status" value="1"/>
</dbReference>
<dbReference type="GO" id="GO:0071039">
    <property type="term" value="P:nuclear polyadenylation-dependent CUT catabolic process"/>
    <property type="evidence" value="ECO:0007669"/>
    <property type="project" value="TreeGrafter"/>
</dbReference>
<dbReference type="GO" id="GO:0071037">
    <property type="term" value="P:nuclear polyadenylation-dependent snRNA catabolic process"/>
    <property type="evidence" value="ECO:0007669"/>
    <property type="project" value="TreeGrafter"/>
</dbReference>